<feature type="region of interest" description="Disordered" evidence="2">
    <location>
        <begin position="1097"/>
        <end position="1310"/>
    </location>
</feature>
<feature type="compositionally biased region" description="Basic and acidic residues" evidence="2">
    <location>
        <begin position="542"/>
        <end position="560"/>
    </location>
</feature>
<feature type="region of interest" description="Disordered" evidence="2">
    <location>
        <begin position="1347"/>
        <end position="2693"/>
    </location>
</feature>
<feature type="compositionally biased region" description="Basic and acidic residues" evidence="2">
    <location>
        <begin position="2424"/>
        <end position="2444"/>
    </location>
</feature>
<feature type="region of interest" description="Disordered" evidence="2">
    <location>
        <begin position="68"/>
        <end position="187"/>
    </location>
</feature>
<feature type="compositionally biased region" description="Basic and acidic residues" evidence="2">
    <location>
        <begin position="1957"/>
        <end position="1992"/>
    </location>
</feature>
<feature type="region of interest" description="Disordered" evidence="2">
    <location>
        <begin position="958"/>
        <end position="1048"/>
    </location>
</feature>
<feature type="compositionally biased region" description="Basic and acidic residues" evidence="2">
    <location>
        <begin position="1200"/>
        <end position="1212"/>
    </location>
</feature>
<evidence type="ECO:0000256" key="1">
    <source>
        <dbReference type="SAM" id="Coils"/>
    </source>
</evidence>
<sequence length="2693" mass="292633">MLQPFDGPGLEKNRPNLLLGLAVIQKAKRPGSLPQEIEEKRPKVNMSKDPMWIPKPPVLYGSDKLEIFQPYNPETPASTTPPGTPPCPGSPSDSSGSVTMPPSLNYIRTHPPVSTSAAVAATQSTISDKNPTTTSSNKTPLQTILKSLFGNKQTDSVVSSDRSSTTTTPTASLKKGPVFSQVSQSMVDPIVQQYGKKSKVKKMVEENEFDRPYDPEEEYDPAMGYGQVAPKRIETIKADGPALSGFVDDGVAYDPEDETIFADIQSDVAKPPVSTQTSDSPSSPTTISTQIVTPAPAQTSTPAGVIQNIPTGTVVVSAATLTEQQRMLEELNKQIEEQKRQLKEQEEALRQQREAVGMFMAHFSVSDSLMSPPQKSLPLSQLSVSTDKTSNLTDTVESSNVELQTVKLEDLPATPNLENDTDTVQEQDETQDNVKENDNYSSAGEIEDSDVAYDPEDETLFNEMQDDVFQGGSLKTCDSSLFRTGHSSGRKGTLNSYHSRKQKPSPKKRSHRERDRHRSPSRRNQQRSPSHSRRRRERDRHRRAERERSSHRTREQSERQGRHRKEHTTRRHSHGRKRSPSSPRIKDSGSLSPKQSRGLSPQVLEKSTALNVLCNAPDSSDSVVGQLVESNTSSFTLLPIKYEPDGHKSNLVENAVKGFSPFSHELHHNVKLETSEPPQPQEPKKTSVSGHDDTSNGSSTHVDKPPKQETLFMSKMESSIPLREIDPPIRDSPQSPDPEPQFVKPNRIENSIAVKIEEIRDPLTNTSVSTQHVKVENNDLPIGGQTTMSNMLWSSDGGPISNVSDIGLRALNLKCPGEADKQIEGGIPDLKHQDVLRQRGGISNQATGKDVKGTEIDYVRKHPGPGMSGPELGHRGPQIDRREAGIGFPGPDMRDPGMQGISPNIWGHGSHTQNLYSMQGVNPEVKGLGPDMRQSDTEMRRQFSFAAVTEIEDRAPDIIGRGCGQKDRGENPHTGGMRSAMAGGFRDPSPDIRRPGPSFRGSGGAQRQSRHDGSPALEVRDPSKRCFQGHGRDADMSRTGGVQERSLDSNATTVLESRVLRAVTDERWGLQRGQDVPMREPGPNIKYESCEQDISGPREQFKAPQPDIWAERSGHGTDRRESETMHELNRPESSYMQPGQDMGSLGGSDTRGDGFPNIANPDWRGPGPSVVGPDMRGPRNQDKCLVSHMRGPDWSGPGSDIRDDWRGPDRRGSGSVRGGPFENEVRIHQPARKGKHVEGQGPDRRGARDLDIREPESEISVPNTEDLRHDKGPGGADFMVVQVPERSGPTRSNLGPGMLGPGGPAFLGPGLERTRLAMEGLGPTNRGPGGTHFRGLGPERKCLAIEGQGPDVSGLAGPDFNRSWPERRGPDMVGLGPERRGPAMEGPVPGPDFSELGPETRCLSIEGAGPDRRVPGVPDFRGLGPERRGNAMEGIGPDRRVPGVPDFRGLGPERRGNAMEGIGPDRRASGGPDCRGPGPESRDLSMEGPRPDRRGPGGPDFRGPGPESRGMYMEGPVPVRRRPGGQDLRGPGPERRGSEGPDLRGPGLERGGPAMEGPGTDRRGSGGPDFRGPGPESRGLSMEGCGPDQRGPGGPDFRGPRPEKRCQAMEGAGPDRRRPGGLDFRGPGLERGGPAMEGPGTDRRGSGGPDFRGTRPARGPAMEGSGPDRRGPGGPDFRGPDPERRGPAMEDPGLDWRGPIGPDFRGSRPERRSLSIERPGPDSRGSGCPDFRSPGLERRGPPMEAPRPNRRDPDFRGPVPDREGPTMGGLWPVRREPEVPDFSGPGHEKRSHTMDSQERRGPGGPGFQGPGHDRKDLAMDGLRPDRRGPGGPEFRGPGCENRVPSLKGQRPDRRGLGDQTPDIHGADMKGPYVRGPGTDFTGMRPERTGPGIEGPGPDGRGQRGPHIRGLGPESGQPNIEGPGPDRRDPVIEGPRPEGPGSSIDGLGSNRRVPGGPDMRRPELQYSDPNREGPGADRRGPEGPHFRGPEPGRRPLNMEGPESDWRGPPIRGARPERTVMEGPGPDRKRPRGPDFRGLGCESRGRDIDGPGPGKQEPVGSGFREPVPERRGPDMESLGPECRRSGGPDFRGPGIRQKGIRPRRDDWEGADLSGSEPRHDIEGQGADRIGRHLRGSRPIRGGIRIPQPDISSLNHGDRWNEPDFRVSALDRRGTDTEEQWSDGRGPNMESVGNERECSGNDWKIHGNRGPGPIQEGLGEQVQVHSRHGSCGEWRGPESRGPRFIQKRPTMPFPGPLRGPGDDWSGPVCRGPGPIEGDQDIVCPGPGRGGPGNGRREPERGGAGSNRRGRGPFFSVERDPDNQGQGCDRRGPNMGEPGSDMRGEHIGNDWMQPDSRATMRRGGYRGSPDLINSCPNRSDFEVEGLDRRGPRGPDSRYSGPVNRNSNIEGPGTDEGFSDCGGFGSERQGVDIESPRTGRPGFEHDFRRGSRRPAMRRLGPGKTDIRGAPESSNIRHGHEWRDTNTEGPRSDRRHPDMGPGLDSREFEPAMKDDMQGSNIRGPGCDSRGPDMTSSPHFNSPHLVDSSQGPRDPHSATYNGPLGPTQSRGGNSCPSFDNVQNQHAVKPQRPRAALLPTPTEGLIRFPNHMINNPDVPSPKRKKIDHPADRTWSRGRSVSREQELIKGQEKSPAGNMSTPGNEKIGDGEQKKEVGNKTGKQDTCVETKTNESIDSDVKSS</sequence>
<feature type="compositionally biased region" description="Acidic residues" evidence="2">
    <location>
        <begin position="419"/>
        <end position="431"/>
    </location>
</feature>
<feature type="compositionally biased region" description="Basic residues" evidence="2">
    <location>
        <begin position="561"/>
        <end position="579"/>
    </location>
</feature>
<feature type="compositionally biased region" description="Basic residues" evidence="2">
    <location>
        <begin position="498"/>
        <end position="511"/>
    </location>
</feature>
<feature type="compositionally biased region" description="Basic and acidic residues" evidence="2">
    <location>
        <begin position="1424"/>
        <end position="1441"/>
    </location>
</feature>
<dbReference type="Ensembl" id="ENSCLMT00005037557.1">
    <property type="protein sequence ID" value="ENSCLMP00005036123.1"/>
    <property type="gene ID" value="ENSCLMG00005017253.1"/>
</dbReference>
<feature type="compositionally biased region" description="Basic and acidic residues" evidence="2">
    <location>
        <begin position="2472"/>
        <end position="2510"/>
    </location>
</feature>
<accession>A0A8C3A511</accession>
<feature type="compositionally biased region" description="Basic and acidic residues" evidence="2">
    <location>
        <begin position="1735"/>
        <end position="1764"/>
    </location>
</feature>
<feature type="compositionally biased region" description="Basic and acidic residues" evidence="2">
    <location>
        <begin position="2313"/>
        <end position="2328"/>
    </location>
</feature>
<organism evidence="3 4">
    <name type="scientific">Cyclopterus lumpus</name>
    <name type="common">Lumpsucker</name>
    <dbReference type="NCBI Taxonomy" id="8103"/>
    <lineage>
        <taxon>Eukaryota</taxon>
        <taxon>Metazoa</taxon>
        <taxon>Chordata</taxon>
        <taxon>Craniata</taxon>
        <taxon>Vertebrata</taxon>
        <taxon>Euteleostomi</taxon>
        <taxon>Actinopterygii</taxon>
        <taxon>Neopterygii</taxon>
        <taxon>Teleostei</taxon>
        <taxon>Neoteleostei</taxon>
        <taxon>Acanthomorphata</taxon>
        <taxon>Eupercaria</taxon>
        <taxon>Perciformes</taxon>
        <taxon>Cottioidei</taxon>
        <taxon>Cottales</taxon>
        <taxon>Cyclopteridae</taxon>
        <taxon>Cyclopterus</taxon>
    </lineage>
</organism>
<feature type="compositionally biased region" description="Basic residues" evidence="2">
    <location>
        <begin position="519"/>
        <end position="541"/>
    </location>
</feature>
<dbReference type="GeneTree" id="ENSGT00940000155532"/>
<evidence type="ECO:0000313" key="4">
    <source>
        <dbReference type="Proteomes" id="UP000694565"/>
    </source>
</evidence>
<feature type="compositionally biased region" description="Basic and acidic residues" evidence="2">
    <location>
        <begin position="1480"/>
        <end position="1495"/>
    </location>
</feature>
<feature type="region of interest" description="Disordered" evidence="2">
    <location>
        <begin position="264"/>
        <end position="304"/>
    </location>
</feature>
<feature type="compositionally biased region" description="Basic and acidic residues" evidence="2">
    <location>
        <begin position="1109"/>
        <end position="1130"/>
    </location>
</feature>
<keyword evidence="1" id="KW-0175">Coiled coil</keyword>
<feature type="compositionally biased region" description="Basic and acidic residues" evidence="2">
    <location>
        <begin position="1786"/>
        <end position="1801"/>
    </location>
</feature>
<feature type="compositionally biased region" description="Low complexity" evidence="2">
    <location>
        <begin position="154"/>
        <end position="172"/>
    </location>
</feature>
<feature type="compositionally biased region" description="Polar residues" evidence="2">
    <location>
        <begin position="367"/>
        <end position="403"/>
    </location>
</feature>
<feature type="region of interest" description="Disordered" evidence="2">
    <location>
        <begin position="367"/>
        <end position="603"/>
    </location>
</feature>
<feature type="compositionally biased region" description="Basic and acidic residues" evidence="2">
    <location>
        <begin position="2375"/>
        <end position="2391"/>
    </location>
</feature>
<evidence type="ECO:0000313" key="3">
    <source>
        <dbReference type="Ensembl" id="ENSCLMP00005036123.1"/>
    </source>
</evidence>
<feature type="compositionally biased region" description="Basic and acidic residues" evidence="2">
    <location>
        <begin position="1532"/>
        <end position="1542"/>
    </location>
</feature>
<feature type="compositionally biased region" description="Basic and acidic residues" evidence="2">
    <location>
        <begin position="2153"/>
        <end position="2173"/>
    </location>
</feature>
<feature type="compositionally biased region" description="Acidic residues" evidence="2">
    <location>
        <begin position="445"/>
        <end position="466"/>
    </location>
</feature>
<feature type="coiled-coil region" evidence="1">
    <location>
        <begin position="318"/>
        <end position="355"/>
    </location>
</feature>
<feature type="compositionally biased region" description="Basic and acidic residues" evidence="2">
    <location>
        <begin position="1451"/>
        <end position="1468"/>
    </location>
</feature>
<feature type="compositionally biased region" description="Low complexity" evidence="2">
    <location>
        <begin position="271"/>
        <end position="294"/>
    </location>
</feature>
<feature type="compositionally biased region" description="Basic and acidic residues" evidence="2">
    <location>
        <begin position="2619"/>
        <end position="2643"/>
    </location>
</feature>
<feature type="compositionally biased region" description="Basic and acidic residues" evidence="2">
    <location>
        <begin position="2012"/>
        <end position="2033"/>
    </location>
</feature>
<feature type="region of interest" description="Disordered" evidence="2">
    <location>
        <begin position="27"/>
        <end position="55"/>
    </location>
</feature>
<feature type="compositionally biased region" description="Basic and acidic residues" evidence="2">
    <location>
        <begin position="2657"/>
        <end position="2693"/>
    </location>
</feature>
<name>A0A8C3A511_CYCLU</name>
<feature type="region of interest" description="Disordered" evidence="2">
    <location>
        <begin position="673"/>
        <end position="707"/>
    </location>
</feature>
<feature type="compositionally biased region" description="Basic and acidic residues" evidence="2">
    <location>
        <begin position="1009"/>
        <end position="1036"/>
    </location>
</feature>
<feature type="region of interest" description="Disordered" evidence="2">
    <location>
        <begin position="1071"/>
        <end position="1090"/>
    </location>
</feature>
<evidence type="ECO:0000256" key="2">
    <source>
        <dbReference type="SAM" id="MobiDB-lite"/>
    </source>
</evidence>
<feature type="compositionally biased region" description="Basic and acidic residues" evidence="2">
    <location>
        <begin position="1811"/>
        <end position="1828"/>
    </location>
</feature>
<feature type="compositionally biased region" description="Basic and acidic residues" evidence="2">
    <location>
        <begin position="1678"/>
        <end position="1688"/>
    </location>
</feature>
<reference evidence="3" key="2">
    <citation type="submission" date="2025-09" db="UniProtKB">
        <authorList>
            <consortium name="Ensembl"/>
        </authorList>
    </citation>
    <scope>IDENTIFICATION</scope>
</reference>
<feature type="compositionally biased region" description="Polar residues" evidence="2">
    <location>
        <begin position="2559"/>
        <end position="2578"/>
    </location>
</feature>
<proteinExistence type="predicted"/>
<feature type="compositionally biased region" description="Basic and acidic residues" evidence="2">
    <location>
        <begin position="682"/>
        <end position="694"/>
    </location>
</feature>
<feature type="compositionally biased region" description="Basic and acidic residues" evidence="2">
    <location>
        <begin position="1236"/>
        <end position="1256"/>
    </location>
</feature>
<feature type="compositionally biased region" description="Basic and acidic residues" evidence="2">
    <location>
        <begin position="2190"/>
        <end position="2202"/>
    </location>
</feature>
<keyword evidence="4" id="KW-1185">Reference proteome</keyword>
<feature type="region of interest" description="Disordered" evidence="2">
    <location>
        <begin position="723"/>
        <end position="744"/>
    </location>
</feature>
<feature type="compositionally biased region" description="Low complexity" evidence="2">
    <location>
        <begin position="111"/>
        <end position="122"/>
    </location>
</feature>
<feature type="compositionally biased region" description="Basic and acidic residues" evidence="2">
    <location>
        <begin position="1705"/>
        <end position="1721"/>
    </location>
</feature>
<feature type="compositionally biased region" description="Polar residues" evidence="2">
    <location>
        <begin position="123"/>
        <end position="153"/>
    </location>
</feature>
<feature type="compositionally biased region" description="Basic and acidic residues" evidence="2">
    <location>
        <begin position="1598"/>
        <end position="1620"/>
    </location>
</feature>
<feature type="compositionally biased region" description="Low complexity" evidence="2">
    <location>
        <begin position="2136"/>
        <end position="2146"/>
    </location>
</feature>
<dbReference type="Proteomes" id="UP000694565">
    <property type="component" value="Unplaced"/>
</dbReference>
<feature type="compositionally biased region" description="Polar residues" evidence="2">
    <location>
        <begin position="476"/>
        <end position="487"/>
    </location>
</feature>
<feature type="compositionally biased region" description="Polar residues" evidence="2">
    <location>
        <begin position="589"/>
        <end position="599"/>
    </location>
</feature>
<protein>
    <submittedName>
        <fullName evidence="3">Uncharacterized protein</fullName>
    </submittedName>
</protein>
<reference evidence="3" key="1">
    <citation type="submission" date="2025-08" db="UniProtKB">
        <authorList>
            <consortium name="Ensembl"/>
        </authorList>
    </citation>
    <scope>IDENTIFICATION</scope>
</reference>
<feature type="compositionally biased region" description="Low complexity" evidence="2">
    <location>
        <begin position="90"/>
        <end position="101"/>
    </location>
</feature>